<proteinExistence type="predicted"/>
<evidence type="ECO:0000256" key="1">
    <source>
        <dbReference type="SAM" id="MobiDB-lite"/>
    </source>
</evidence>
<evidence type="ECO:0000313" key="2">
    <source>
        <dbReference type="EMBL" id="KAF3445789.1"/>
    </source>
</evidence>
<protein>
    <submittedName>
        <fullName evidence="2">Uncharacterized protein</fullName>
    </submittedName>
</protein>
<dbReference type="EMBL" id="VOIH02000005">
    <property type="protein sequence ID" value="KAF3445789.1"/>
    <property type="molecule type" value="Genomic_DNA"/>
</dbReference>
<keyword evidence="3" id="KW-1185">Reference proteome</keyword>
<dbReference type="Proteomes" id="UP000796880">
    <property type="component" value="Unassembled WGS sequence"/>
</dbReference>
<gene>
    <name evidence="2" type="ORF">FNV43_RR10966</name>
</gene>
<organism evidence="2 3">
    <name type="scientific">Rhamnella rubrinervis</name>
    <dbReference type="NCBI Taxonomy" id="2594499"/>
    <lineage>
        <taxon>Eukaryota</taxon>
        <taxon>Viridiplantae</taxon>
        <taxon>Streptophyta</taxon>
        <taxon>Embryophyta</taxon>
        <taxon>Tracheophyta</taxon>
        <taxon>Spermatophyta</taxon>
        <taxon>Magnoliopsida</taxon>
        <taxon>eudicotyledons</taxon>
        <taxon>Gunneridae</taxon>
        <taxon>Pentapetalae</taxon>
        <taxon>rosids</taxon>
        <taxon>fabids</taxon>
        <taxon>Rosales</taxon>
        <taxon>Rhamnaceae</taxon>
        <taxon>rhamnoid group</taxon>
        <taxon>Rhamneae</taxon>
        <taxon>Rhamnella</taxon>
    </lineage>
</organism>
<sequence length="82" mass="9625">MRVESARRVHKKHTKTSGKELTKWKNRDIKLVVEIPEDMMRPMRANNQMLITEEGYVVHGFAPVTVTGWKDVKKKKVDELLH</sequence>
<name>A0A8K0MGT8_9ROSA</name>
<comment type="caution">
    <text evidence="2">The sequence shown here is derived from an EMBL/GenBank/DDBJ whole genome shotgun (WGS) entry which is preliminary data.</text>
</comment>
<accession>A0A8K0MGT8</accession>
<reference evidence="2" key="1">
    <citation type="submission" date="2020-03" db="EMBL/GenBank/DDBJ databases">
        <title>A high-quality chromosome-level genome assembly of a woody plant with both climbing and erect habits, Rhamnella rubrinervis.</title>
        <authorList>
            <person name="Lu Z."/>
            <person name="Yang Y."/>
            <person name="Zhu X."/>
            <person name="Sun Y."/>
        </authorList>
    </citation>
    <scope>NUCLEOTIDE SEQUENCE</scope>
    <source>
        <strain evidence="2">BYM</strain>
        <tissue evidence="2">Leaf</tissue>
    </source>
</reference>
<dbReference type="AlphaFoldDB" id="A0A8K0MGT8"/>
<evidence type="ECO:0000313" key="3">
    <source>
        <dbReference type="Proteomes" id="UP000796880"/>
    </source>
</evidence>
<feature type="region of interest" description="Disordered" evidence="1">
    <location>
        <begin position="1"/>
        <end position="21"/>
    </location>
</feature>